<organism evidence="2 3">
    <name type="scientific">Priestia megaterium</name>
    <name type="common">Bacillus megaterium</name>
    <dbReference type="NCBI Taxonomy" id="1404"/>
    <lineage>
        <taxon>Bacteria</taxon>
        <taxon>Bacillati</taxon>
        <taxon>Bacillota</taxon>
        <taxon>Bacilli</taxon>
        <taxon>Bacillales</taxon>
        <taxon>Bacillaceae</taxon>
        <taxon>Priestia</taxon>
    </lineage>
</organism>
<protein>
    <submittedName>
        <fullName evidence="2">IS200/IS605 family transposase</fullName>
    </submittedName>
</protein>
<feature type="domain" description="Transposase IS200-like" evidence="1">
    <location>
        <begin position="14"/>
        <end position="133"/>
    </location>
</feature>
<dbReference type="InterPro" id="IPR002686">
    <property type="entry name" value="Transposase_17"/>
</dbReference>
<geneLocation type="plasmid" evidence="3">
    <name>pfdu301a</name>
</geneLocation>
<keyword evidence="2" id="KW-0614">Plasmid</keyword>
<proteinExistence type="predicted"/>
<dbReference type="PANTHER" id="PTHR33360:SF2">
    <property type="entry name" value="TRANSPOSASE FOR INSERTION SEQUENCE ELEMENT IS200"/>
    <property type="match status" value="1"/>
</dbReference>
<dbReference type="AlphaFoldDB" id="A0A6M6E4R2"/>
<name>A0A6M6E4R2_PRIMG</name>
<dbReference type="SMART" id="SM01321">
    <property type="entry name" value="Y1_Tnp"/>
    <property type="match status" value="1"/>
</dbReference>
<dbReference type="GO" id="GO:0003677">
    <property type="term" value="F:DNA binding"/>
    <property type="evidence" value="ECO:0007669"/>
    <property type="project" value="InterPro"/>
</dbReference>
<sequence length="136" mass="15868">MRKYKEKKFHSKVVHSCKYQVVWCTQNQRDILKGDVVLRLRELIEKSMEAEDVEGEIINLEIFPSYVDLIVSINPQFGIDKLVRHLKRKTSGPLREEFTSIKGRVSSTWTLSYYVNTLDSSASEAIKEYLESQQPK</sequence>
<dbReference type="Gene3D" id="3.30.70.1290">
    <property type="entry name" value="Transposase IS200-like"/>
    <property type="match status" value="1"/>
</dbReference>
<dbReference type="NCBIfam" id="NF033573">
    <property type="entry name" value="transpos_IS200"/>
    <property type="match status" value="1"/>
</dbReference>
<accession>A0A6M6E4R2</accession>
<evidence type="ECO:0000313" key="2">
    <source>
        <dbReference type="EMBL" id="QJX80564.1"/>
    </source>
</evidence>
<dbReference type="InterPro" id="IPR036515">
    <property type="entry name" value="Transposase_17_sf"/>
</dbReference>
<dbReference type="GO" id="GO:0006313">
    <property type="term" value="P:DNA transposition"/>
    <property type="evidence" value="ECO:0007669"/>
    <property type="project" value="InterPro"/>
</dbReference>
<dbReference type="GO" id="GO:0004803">
    <property type="term" value="F:transposase activity"/>
    <property type="evidence" value="ECO:0007669"/>
    <property type="project" value="InterPro"/>
</dbReference>
<dbReference type="RefSeq" id="WP_171778559.1">
    <property type="nucleotide sequence ID" value="NZ_CP045273.1"/>
</dbReference>
<dbReference type="EMBL" id="CP045273">
    <property type="protein sequence ID" value="QJX80564.1"/>
    <property type="molecule type" value="Genomic_DNA"/>
</dbReference>
<dbReference type="Proteomes" id="UP000501076">
    <property type="component" value="Plasmid pFDU301A"/>
</dbReference>
<evidence type="ECO:0000313" key="3">
    <source>
        <dbReference type="Proteomes" id="UP000501076"/>
    </source>
</evidence>
<evidence type="ECO:0000259" key="1">
    <source>
        <dbReference type="SMART" id="SM01321"/>
    </source>
</evidence>
<gene>
    <name evidence="2" type="primary">tnpA</name>
    <name evidence="2" type="ORF">FDZ14_31230</name>
</gene>
<dbReference type="PANTHER" id="PTHR33360">
    <property type="entry name" value="TRANSPOSASE FOR INSERTION SEQUENCE ELEMENT IS200"/>
    <property type="match status" value="1"/>
</dbReference>
<reference evidence="2 3" key="1">
    <citation type="submission" date="2019-10" db="EMBL/GenBank/DDBJ databases">
        <title>Complete genome sequences for adaption low water activity.</title>
        <authorList>
            <person name="Zhao L."/>
            <person name="Zhong J."/>
        </authorList>
    </citation>
    <scope>NUCLEOTIDE SEQUENCE [LARGE SCALE GENOMIC DNA]</scope>
    <source>
        <strain evidence="2 3">FDU301</strain>
        <plasmid evidence="3">pfdu301a</plasmid>
    </source>
</reference>
<dbReference type="Pfam" id="PF01797">
    <property type="entry name" value="Y1_Tnp"/>
    <property type="match status" value="1"/>
</dbReference>
<dbReference type="SUPFAM" id="SSF143422">
    <property type="entry name" value="Transposase IS200-like"/>
    <property type="match status" value="1"/>
</dbReference>